<dbReference type="AlphaFoldDB" id="A0A3T0E9U3"/>
<dbReference type="KEGG" id="gak:X907_1433"/>
<dbReference type="Proteomes" id="UP000286954">
    <property type="component" value="Chromosome"/>
</dbReference>
<name>A0A3T0E9U3_9PROT</name>
<evidence type="ECO:0000313" key="1">
    <source>
        <dbReference type="EMBL" id="AZU03966.1"/>
    </source>
</evidence>
<evidence type="ECO:0008006" key="3">
    <source>
        <dbReference type="Google" id="ProtNLM"/>
    </source>
</evidence>
<gene>
    <name evidence="1" type="ORF">X907_1433</name>
</gene>
<sequence length="195" mass="22175">MRYSRSNAVRAPVVYHNHYYVNRYGRRNVRWTPPVRIVHHHIHYSGWTYHPRWHSSYARHNFYYTDGVCRPSGGNVAAGALVGALLGAAISDGDAGALLAGGLIGGTLGAALSDCDRGQYHYATHYAFSTGNPYYWHNPYSGVRGVVYARDFHNWGNQRCRWGDAEIFLPNGEVAYDRVRMCQDQYGYWQVARVQ</sequence>
<evidence type="ECO:0000313" key="2">
    <source>
        <dbReference type="Proteomes" id="UP000286954"/>
    </source>
</evidence>
<reference evidence="1 2" key="1">
    <citation type="submission" date="2016-12" db="EMBL/GenBank/DDBJ databases">
        <title>The genome of dimorphic prosthecate Glycocaulis alkaliphilus 6b-8t, isolated from crude oil dictates its adaptability in petroleum environments.</title>
        <authorList>
            <person name="Wu X.-L."/>
            <person name="Geng S."/>
        </authorList>
    </citation>
    <scope>NUCLEOTIDE SEQUENCE [LARGE SCALE GENOMIC DNA]</scope>
    <source>
        <strain evidence="1 2">6B-8</strain>
    </source>
</reference>
<proteinExistence type="predicted"/>
<dbReference type="EMBL" id="CP018911">
    <property type="protein sequence ID" value="AZU03966.1"/>
    <property type="molecule type" value="Genomic_DNA"/>
</dbReference>
<keyword evidence="2" id="KW-1185">Reference proteome</keyword>
<organism evidence="1 2">
    <name type="scientific">Glycocaulis alkaliphilus</name>
    <dbReference type="NCBI Taxonomy" id="1434191"/>
    <lineage>
        <taxon>Bacteria</taxon>
        <taxon>Pseudomonadati</taxon>
        <taxon>Pseudomonadota</taxon>
        <taxon>Alphaproteobacteria</taxon>
        <taxon>Maricaulales</taxon>
        <taxon>Maricaulaceae</taxon>
        <taxon>Glycocaulis</taxon>
    </lineage>
</organism>
<accession>A0A3T0E9U3</accession>
<protein>
    <recommendedName>
        <fullName evidence="3">17 kDa surface antigen</fullName>
    </recommendedName>
</protein>